<accession>A0ABQ9FCY1</accession>
<dbReference type="EMBL" id="JARBDR010000342">
    <property type="protein sequence ID" value="KAJ8314327.1"/>
    <property type="molecule type" value="Genomic_DNA"/>
</dbReference>
<keyword evidence="1" id="KW-0547">Nucleotide-binding</keyword>
<comment type="caution">
    <text evidence="3">The sequence shown here is derived from an EMBL/GenBank/DDBJ whole genome shotgun (WGS) entry which is preliminary data.</text>
</comment>
<keyword evidence="4" id="KW-1185">Reference proteome</keyword>
<evidence type="ECO:0000313" key="3">
    <source>
        <dbReference type="EMBL" id="KAJ8314327.1"/>
    </source>
</evidence>
<dbReference type="Pfam" id="PF00025">
    <property type="entry name" value="Arf"/>
    <property type="match status" value="1"/>
</dbReference>
<dbReference type="SUPFAM" id="SSF52540">
    <property type="entry name" value="P-loop containing nucleoside triphosphate hydrolases"/>
    <property type="match status" value="1"/>
</dbReference>
<feature type="non-terminal residue" evidence="3">
    <location>
        <position position="61"/>
    </location>
</feature>
<dbReference type="InterPro" id="IPR027417">
    <property type="entry name" value="P-loop_NTPase"/>
</dbReference>
<evidence type="ECO:0000256" key="2">
    <source>
        <dbReference type="ARBA" id="ARBA00023134"/>
    </source>
</evidence>
<dbReference type="Gene3D" id="3.40.50.300">
    <property type="entry name" value="P-loop containing nucleotide triphosphate hydrolases"/>
    <property type="match status" value="1"/>
</dbReference>
<gene>
    <name evidence="3" type="ORF">KUTeg_008888</name>
</gene>
<dbReference type="Proteomes" id="UP001217089">
    <property type="component" value="Unassembled WGS sequence"/>
</dbReference>
<evidence type="ECO:0000256" key="1">
    <source>
        <dbReference type="ARBA" id="ARBA00022741"/>
    </source>
</evidence>
<name>A0ABQ9FCY1_TEGGR</name>
<dbReference type="InterPro" id="IPR006689">
    <property type="entry name" value="Small_GTPase_ARF/SAR"/>
</dbReference>
<proteinExistence type="predicted"/>
<evidence type="ECO:0000313" key="4">
    <source>
        <dbReference type="Proteomes" id="UP001217089"/>
    </source>
</evidence>
<organism evidence="3 4">
    <name type="scientific">Tegillarca granosa</name>
    <name type="common">Malaysian cockle</name>
    <name type="synonym">Anadara granosa</name>
    <dbReference type="NCBI Taxonomy" id="220873"/>
    <lineage>
        <taxon>Eukaryota</taxon>
        <taxon>Metazoa</taxon>
        <taxon>Spiralia</taxon>
        <taxon>Lophotrochozoa</taxon>
        <taxon>Mollusca</taxon>
        <taxon>Bivalvia</taxon>
        <taxon>Autobranchia</taxon>
        <taxon>Pteriomorphia</taxon>
        <taxon>Arcoida</taxon>
        <taxon>Arcoidea</taxon>
        <taxon>Arcidae</taxon>
        <taxon>Tegillarca</taxon>
    </lineage>
</organism>
<dbReference type="PANTHER" id="PTHR11711">
    <property type="entry name" value="ADP RIBOSYLATION FACTOR-RELATED"/>
    <property type="match status" value="1"/>
</dbReference>
<dbReference type="InterPro" id="IPR024156">
    <property type="entry name" value="Small_GTPase_ARF"/>
</dbReference>
<sequence>MSGSTTFLYHLWSGKFEQFTVSTTGFNIASIRHKSAKFTLWDVGGQKKLRPEWKHYLAGTN</sequence>
<protein>
    <submittedName>
        <fullName evidence="3">Uncharacterized protein</fullName>
    </submittedName>
</protein>
<keyword evidence="2" id="KW-0342">GTP-binding</keyword>
<reference evidence="3 4" key="1">
    <citation type="submission" date="2022-12" db="EMBL/GenBank/DDBJ databases">
        <title>Chromosome-level genome of Tegillarca granosa.</title>
        <authorList>
            <person name="Kim J."/>
        </authorList>
    </citation>
    <scope>NUCLEOTIDE SEQUENCE [LARGE SCALE GENOMIC DNA]</scope>
    <source>
        <strain evidence="3">Teg-2019</strain>
        <tissue evidence="3">Adductor muscle</tissue>
    </source>
</reference>